<gene>
    <name evidence="2" type="ORF">A8926_3727</name>
</gene>
<name>A0A2N3XZ42_SACSN</name>
<dbReference type="STRING" id="994479.GCA_000194155_03490"/>
<feature type="domain" description="Helix-turn-helix" evidence="1">
    <location>
        <begin position="39"/>
        <end position="86"/>
    </location>
</feature>
<evidence type="ECO:0000313" key="3">
    <source>
        <dbReference type="Proteomes" id="UP000233786"/>
    </source>
</evidence>
<dbReference type="InterPro" id="IPR041657">
    <property type="entry name" value="HTH_17"/>
</dbReference>
<dbReference type="EMBL" id="PJNB01000001">
    <property type="protein sequence ID" value="PKW15945.1"/>
    <property type="molecule type" value="Genomic_DNA"/>
</dbReference>
<sequence>MLNDRPGRSPAGAIVSSCDVSARQGDAPMIRDPLIPRLVSVPEAADILELKRSRVHQLVTGGKLPGAWSGSAIVLAEETVRRYKAGERFAFPALLVIYAYDDAAEGWTEVERRAVKPDYVLPGAFGLDEIGGEPGVSYRVELVDNEDKTIGVVKVGA</sequence>
<dbReference type="Pfam" id="PF12728">
    <property type="entry name" value="HTH_17"/>
    <property type="match status" value="1"/>
</dbReference>
<dbReference type="AlphaFoldDB" id="A0A2N3XZ42"/>
<proteinExistence type="predicted"/>
<evidence type="ECO:0000313" key="2">
    <source>
        <dbReference type="EMBL" id="PKW15945.1"/>
    </source>
</evidence>
<accession>A0A2N3XZ42</accession>
<evidence type="ECO:0000259" key="1">
    <source>
        <dbReference type="Pfam" id="PF12728"/>
    </source>
</evidence>
<organism evidence="2 3">
    <name type="scientific">Saccharopolyspora spinosa</name>
    <dbReference type="NCBI Taxonomy" id="60894"/>
    <lineage>
        <taxon>Bacteria</taxon>
        <taxon>Bacillati</taxon>
        <taxon>Actinomycetota</taxon>
        <taxon>Actinomycetes</taxon>
        <taxon>Pseudonocardiales</taxon>
        <taxon>Pseudonocardiaceae</taxon>
        <taxon>Saccharopolyspora</taxon>
    </lineage>
</organism>
<protein>
    <recommendedName>
        <fullName evidence="1">Helix-turn-helix domain-containing protein</fullName>
    </recommendedName>
</protein>
<reference evidence="2" key="1">
    <citation type="submission" date="2017-12" db="EMBL/GenBank/DDBJ databases">
        <title>Sequencing the genomes of 1000 Actinobacteria strains.</title>
        <authorList>
            <person name="Klenk H.-P."/>
        </authorList>
    </citation>
    <scope>NUCLEOTIDE SEQUENCE [LARGE SCALE GENOMIC DNA]</scope>
    <source>
        <strain evidence="2">DSM 44228</strain>
    </source>
</reference>
<dbReference type="RefSeq" id="WP_143539556.1">
    <property type="nucleotide sequence ID" value="NZ_CP061007.1"/>
</dbReference>
<dbReference type="OrthoDB" id="3624269at2"/>
<keyword evidence="3" id="KW-1185">Reference proteome</keyword>
<dbReference type="Proteomes" id="UP000233786">
    <property type="component" value="Unassembled WGS sequence"/>
</dbReference>
<comment type="caution">
    <text evidence="2">The sequence shown here is derived from an EMBL/GenBank/DDBJ whole genome shotgun (WGS) entry which is preliminary data.</text>
</comment>